<dbReference type="EMBL" id="CAEZXM010000087">
    <property type="protein sequence ID" value="CAB4688171.1"/>
    <property type="molecule type" value="Genomic_DNA"/>
</dbReference>
<dbReference type="AlphaFoldDB" id="A0A6J6NN58"/>
<reference evidence="2" key="1">
    <citation type="submission" date="2020-05" db="EMBL/GenBank/DDBJ databases">
        <authorList>
            <person name="Chiriac C."/>
            <person name="Salcher M."/>
            <person name="Ghai R."/>
            <person name="Kavagutti S V."/>
        </authorList>
    </citation>
    <scope>NUCLEOTIDE SEQUENCE</scope>
</reference>
<sequence>MATLPSKLATVRRNASTTSPFDAAEKRETNAGITLASVVMGPAIRRPCSIFRSAWLSTSPFSAATKYGPGS</sequence>
<name>A0A6J6NN58_9ZZZZ</name>
<accession>A0A6J6NN58</accession>
<organism evidence="2">
    <name type="scientific">freshwater metagenome</name>
    <dbReference type="NCBI Taxonomy" id="449393"/>
    <lineage>
        <taxon>unclassified sequences</taxon>
        <taxon>metagenomes</taxon>
        <taxon>ecological metagenomes</taxon>
    </lineage>
</organism>
<proteinExistence type="predicted"/>
<evidence type="ECO:0000256" key="1">
    <source>
        <dbReference type="SAM" id="MobiDB-lite"/>
    </source>
</evidence>
<evidence type="ECO:0000313" key="2">
    <source>
        <dbReference type="EMBL" id="CAB4688171.1"/>
    </source>
</evidence>
<feature type="region of interest" description="Disordered" evidence="1">
    <location>
        <begin position="1"/>
        <end position="23"/>
    </location>
</feature>
<gene>
    <name evidence="2" type="ORF">UFOPK2366_00597</name>
</gene>
<protein>
    <submittedName>
        <fullName evidence="2">Unannotated protein</fullName>
    </submittedName>
</protein>